<dbReference type="InterPro" id="IPR003029">
    <property type="entry name" value="S1_domain"/>
</dbReference>
<dbReference type="InterPro" id="IPR037027">
    <property type="entry name" value="YqgF/RNaseH-like_dom_sf"/>
</dbReference>
<dbReference type="SUPFAM" id="SSF50249">
    <property type="entry name" value="Nucleic acid-binding proteins"/>
    <property type="match status" value="1"/>
</dbReference>
<dbReference type="SUPFAM" id="SSF158832">
    <property type="entry name" value="Tex N-terminal region-like"/>
    <property type="match status" value="1"/>
</dbReference>
<evidence type="ECO:0000256" key="2">
    <source>
        <dbReference type="ARBA" id="ARBA00023204"/>
    </source>
</evidence>
<dbReference type="Pfam" id="PF22706">
    <property type="entry name" value="Tex_central_region"/>
    <property type="match status" value="1"/>
</dbReference>
<dbReference type="CDD" id="cd05685">
    <property type="entry name" value="S1_Tex"/>
    <property type="match status" value="1"/>
</dbReference>
<dbReference type="Gene3D" id="1.10.150.310">
    <property type="entry name" value="Tex RuvX-like domain-like"/>
    <property type="match status" value="1"/>
</dbReference>
<dbReference type="RefSeq" id="WP_283431592.1">
    <property type="nucleotide sequence ID" value="NZ_FXUG01000002.1"/>
</dbReference>
<dbReference type="Gene3D" id="1.10.3500.10">
    <property type="entry name" value="Tex N-terminal region-like"/>
    <property type="match status" value="1"/>
</dbReference>
<dbReference type="SUPFAM" id="SSF53098">
    <property type="entry name" value="Ribonuclease H-like"/>
    <property type="match status" value="1"/>
</dbReference>
<dbReference type="Pfam" id="PF00575">
    <property type="entry name" value="S1"/>
    <property type="match status" value="1"/>
</dbReference>
<dbReference type="EMBL" id="FXUG01000002">
    <property type="protein sequence ID" value="SMP47243.1"/>
    <property type="molecule type" value="Genomic_DNA"/>
</dbReference>
<proteinExistence type="predicted"/>
<dbReference type="InterPro" id="IPR012337">
    <property type="entry name" value="RNaseH-like_sf"/>
</dbReference>
<dbReference type="SMART" id="SM00278">
    <property type="entry name" value="HhH1"/>
    <property type="match status" value="2"/>
</dbReference>
<reference evidence="4 5" key="1">
    <citation type="submission" date="2017-05" db="EMBL/GenBank/DDBJ databases">
        <authorList>
            <person name="Varghese N."/>
            <person name="Submissions S."/>
        </authorList>
    </citation>
    <scope>NUCLEOTIDE SEQUENCE [LARGE SCALE GENOMIC DNA]</scope>
    <source>
        <strain evidence="4 5">DSM 25457</strain>
    </source>
</reference>
<keyword evidence="5" id="KW-1185">Reference proteome</keyword>
<dbReference type="InterPro" id="IPR041692">
    <property type="entry name" value="HHH_9"/>
</dbReference>
<dbReference type="InterPro" id="IPR032639">
    <property type="entry name" value="Tex_YqgF"/>
</dbReference>
<dbReference type="Gene3D" id="1.10.10.650">
    <property type="entry name" value="RuvA domain 2-like"/>
    <property type="match status" value="1"/>
</dbReference>
<dbReference type="PANTHER" id="PTHR10724:SF10">
    <property type="entry name" value="S1 RNA-BINDING DOMAIN-CONTAINING PROTEIN 1"/>
    <property type="match status" value="1"/>
</dbReference>
<keyword evidence="2" id="KW-0234">DNA repair</keyword>
<dbReference type="InterPro" id="IPR018974">
    <property type="entry name" value="Tex-like_N"/>
</dbReference>
<dbReference type="Pfam" id="PF09371">
    <property type="entry name" value="Tex_N"/>
    <property type="match status" value="1"/>
</dbReference>
<dbReference type="InterPro" id="IPR003583">
    <property type="entry name" value="Hlx-hairpin-Hlx_DNA-bd_motif"/>
</dbReference>
<dbReference type="InterPro" id="IPR006641">
    <property type="entry name" value="YqgF/RNaseH-like_dom"/>
</dbReference>
<dbReference type="InterPro" id="IPR055179">
    <property type="entry name" value="Tex-like_central_region"/>
</dbReference>
<dbReference type="Proteomes" id="UP001158067">
    <property type="component" value="Unassembled WGS sequence"/>
</dbReference>
<dbReference type="PANTHER" id="PTHR10724">
    <property type="entry name" value="30S RIBOSOMAL PROTEIN S1"/>
    <property type="match status" value="1"/>
</dbReference>
<organism evidence="4 5">
    <name type="scientific">Neorhodopirellula lusitana</name>
    <dbReference type="NCBI Taxonomy" id="445327"/>
    <lineage>
        <taxon>Bacteria</taxon>
        <taxon>Pseudomonadati</taxon>
        <taxon>Planctomycetota</taxon>
        <taxon>Planctomycetia</taxon>
        <taxon>Pirellulales</taxon>
        <taxon>Pirellulaceae</taxon>
        <taxon>Neorhodopirellula</taxon>
    </lineage>
</organism>
<dbReference type="Gene3D" id="3.30.420.140">
    <property type="entry name" value="YqgF/RNase H-like domain"/>
    <property type="match status" value="1"/>
</dbReference>
<dbReference type="Pfam" id="PF12836">
    <property type="entry name" value="HHH_3"/>
    <property type="match status" value="1"/>
</dbReference>
<dbReference type="InterPro" id="IPR023319">
    <property type="entry name" value="Tex-like_HTH_dom_sf"/>
</dbReference>
<dbReference type="InterPro" id="IPR012340">
    <property type="entry name" value="NA-bd_OB-fold"/>
</dbReference>
<evidence type="ECO:0000313" key="5">
    <source>
        <dbReference type="Proteomes" id="UP001158067"/>
    </source>
</evidence>
<evidence type="ECO:0000256" key="1">
    <source>
        <dbReference type="ARBA" id="ARBA00022763"/>
    </source>
</evidence>
<sequence length="714" mass="78362">MSKNIANEIAGELNVPVAGVAAVIELLEAGNTIPFIARYRKEATGGLDEVVLRAIEDAMEKINALNARKTTVLKSIDSQGLLTDDLRRQIEKCTDIRTLEAIYLPFKPKRRSRATIARERGLQPLADMLLSQNSLGRSKQDTLKGFVDADKDVPDADAALQGALDIIAEQWSEDVPVRQWMVEKGMRFGQITSNVKRGKKDQADKFEQYIDRQESAGRIPGHRLLAMMRGEAEGVLKVALQMEDDRAISHIKSTFIQNPSFEFHRELSTAAEDCFSRILQPATQSTVLQMLKERADEEAIEVFGKNLHELLMAAPAGPRVTIGIDPGFRTGCKVAVVDGTGKFLANTTIYPTPPKSDTTGAGKSLLALIRKYNVELIAIGNGTASRETDSFVADVIRDNELDVTKVMVSESGASIYSASELAGKEFPDLDITVRGAISIARRLQDPLAELVKTDPKSIGVGQYQHDVNQTALRKRLDRTVESCVNRVGVDLNMASTPLLARVAGIGPKLAENIVTYRDENGRFQSRKELTKVPKLGKKAFEQAAGFLRIRDGKEPLDNSAVHPESYAVVTRMAGELQADVKSLVGNAGLSSKLQPERFVDDRFGIPTIRDIISELGKPGRDPRSEFKVAHFDDTVNCIEDLKPGLVLEGVITNVTHFGAFIDLGVHQDGLIHVSQLADTFVQDPSEIVAVGDVVKVKVLEIDIPRKRISVTRKF</sequence>
<gene>
    <name evidence="4" type="ORF">SAMN06265222_102269</name>
</gene>
<dbReference type="Pfam" id="PF17674">
    <property type="entry name" value="HHH_9"/>
    <property type="match status" value="1"/>
</dbReference>
<keyword evidence="1" id="KW-0227">DNA damage</keyword>
<dbReference type="InterPro" id="IPR044146">
    <property type="entry name" value="S1_Tex"/>
</dbReference>
<comment type="caution">
    <text evidence="4">The sequence shown here is derived from an EMBL/GenBank/DDBJ whole genome shotgun (WGS) entry which is preliminary data.</text>
</comment>
<name>A0ABY1PTJ0_9BACT</name>
<dbReference type="InterPro" id="IPR023323">
    <property type="entry name" value="Tex-like_dom_sf"/>
</dbReference>
<feature type="domain" description="S1 motif" evidence="3">
    <location>
        <begin position="644"/>
        <end position="713"/>
    </location>
</feature>
<dbReference type="PROSITE" id="PS50126">
    <property type="entry name" value="S1"/>
    <property type="match status" value="1"/>
</dbReference>
<dbReference type="InterPro" id="IPR050437">
    <property type="entry name" value="Ribos_protein_bS1-like"/>
</dbReference>
<dbReference type="Pfam" id="PF16921">
    <property type="entry name" value="Tex_YqgF"/>
    <property type="match status" value="1"/>
</dbReference>
<evidence type="ECO:0000313" key="4">
    <source>
        <dbReference type="EMBL" id="SMP47243.1"/>
    </source>
</evidence>
<evidence type="ECO:0000259" key="3">
    <source>
        <dbReference type="PROSITE" id="PS50126"/>
    </source>
</evidence>
<dbReference type="SMART" id="SM00732">
    <property type="entry name" value="YqgFc"/>
    <property type="match status" value="1"/>
</dbReference>
<protein>
    <recommendedName>
        <fullName evidence="3">S1 motif domain-containing protein</fullName>
    </recommendedName>
</protein>
<dbReference type="InterPro" id="IPR010994">
    <property type="entry name" value="RuvA_2-like"/>
</dbReference>
<dbReference type="SMART" id="SM00316">
    <property type="entry name" value="S1"/>
    <property type="match status" value="1"/>
</dbReference>
<accession>A0ABY1PTJ0</accession>
<dbReference type="SUPFAM" id="SSF47781">
    <property type="entry name" value="RuvA domain 2-like"/>
    <property type="match status" value="2"/>
</dbReference>
<dbReference type="Gene3D" id="2.40.50.140">
    <property type="entry name" value="Nucleic acid-binding proteins"/>
    <property type="match status" value="1"/>
</dbReference>